<dbReference type="RefSeq" id="WP_015692316.1">
    <property type="nucleotide sequence ID" value="NC_016940.1"/>
</dbReference>
<proteinExistence type="predicted"/>
<dbReference type="HOGENOM" id="CLU_1804852_0_0_10"/>
<name>H6L255_SAPGL</name>
<dbReference type="OrthoDB" id="669756at2"/>
<accession>H6L255</accession>
<dbReference type="AlphaFoldDB" id="H6L255"/>
<dbReference type="STRING" id="984262.SGRA_1962"/>
<protein>
    <submittedName>
        <fullName evidence="1">Uncharacterized protein</fullName>
    </submittedName>
</protein>
<gene>
    <name evidence="1" type="ordered locus">SGRA_1962</name>
</gene>
<evidence type="ECO:0000313" key="2">
    <source>
        <dbReference type="Proteomes" id="UP000007519"/>
    </source>
</evidence>
<keyword evidence="2" id="KW-1185">Reference proteome</keyword>
<reference evidence="1 2" key="1">
    <citation type="journal article" date="2012" name="Stand. Genomic Sci.">
        <title>Complete genome sequencing and analysis of Saprospira grandis str. Lewin, a predatory marine bacterium.</title>
        <authorList>
            <person name="Saw J.H."/>
            <person name="Yuryev A."/>
            <person name="Kanbe M."/>
            <person name="Hou S."/>
            <person name="Young A.G."/>
            <person name="Aizawa S."/>
            <person name="Alam M."/>
        </authorList>
    </citation>
    <scope>NUCLEOTIDE SEQUENCE [LARGE SCALE GENOMIC DNA]</scope>
    <source>
        <strain evidence="1 2">Lewin</strain>
    </source>
</reference>
<dbReference type="KEGG" id="sgn:SGRA_1962"/>
<dbReference type="EMBL" id="CP002831">
    <property type="protein sequence ID" value="AFC24693.1"/>
    <property type="molecule type" value="Genomic_DNA"/>
</dbReference>
<sequence>MRLYLLFFMGLFLLNTACHRPPGKLKKERPESVALHFMHAFLDGDFEKAEQLSTPESKEILVFFEQTLNAVTESERKAMKAEAAANKKRIKTAECELLSSQEALCSFCCDQDGKPLSGSKMQLLRQEDNSWKVVLELPQAPDF</sequence>
<dbReference type="Proteomes" id="UP000007519">
    <property type="component" value="Chromosome"/>
</dbReference>
<evidence type="ECO:0000313" key="1">
    <source>
        <dbReference type="EMBL" id="AFC24693.1"/>
    </source>
</evidence>
<organism evidence="1 2">
    <name type="scientific">Saprospira grandis (strain Lewin)</name>
    <dbReference type="NCBI Taxonomy" id="984262"/>
    <lineage>
        <taxon>Bacteria</taxon>
        <taxon>Pseudomonadati</taxon>
        <taxon>Bacteroidota</taxon>
        <taxon>Saprospiria</taxon>
        <taxon>Saprospirales</taxon>
        <taxon>Saprospiraceae</taxon>
        <taxon>Saprospira</taxon>
    </lineage>
</organism>
<dbReference type="Gene3D" id="3.10.450.50">
    <property type="match status" value="1"/>
</dbReference>